<gene>
    <name evidence="3" type="ORF">VNO78_14548</name>
</gene>
<protein>
    <submittedName>
        <fullName evidence="3">Uncharacterized protein</fullName>
    </submittedName>
</protein>
<dbReference type="InterPro" id="IPR045177">
    <property type="entry name" value="FDM1-5/IDN2"/>
</dbReference>
<name>A0AAN9SQA1_PSOTE</name>
<accession>A0AAN9SQA1</accession>
<sequence>MSPLSVASVALLLHLVSFALPIYLKGALQVREQIEKKLDDKEEELEGMEAYQQALVVQERKTNDELQNARKELIRTCMPFLTYNCKSAWIREYQVGRLK</sequence>
<evidence type="ECO:0000313" key="3">
    <source>
        <dbReference type="EMBL" id="KAK7402350.1"/>
    </source>
</evidence>
<evidence type="ECO:0000256" key="2">
    <source>
        <dbReference type="SAM" id="SignalP"/>
    </source>
</evidence>
<keyword evidence="4" id="KW-1185">Reference proteome</keyword>
<dbReference type="GO" id="GO:0080188">
    <property type="term" value="P:gene silencing by siRNA-directed DNA methylation"/>
    <property type="evidence" value="ECO:0007669"/>
    <property type="project" value="InterPro"/>
</dbReference>
<dbReference type="Proteomes" id="UP001386955">
    <property type="component" value="Unassembled WGS sequence"/>
</dbReference>
<dbReference type="EMBL" id="JAYMYS010000003">
    <property type="protein sequence ID" value="KAK7402350.1"/>
    <property type="molecule type" value="Genomic_DNA"/>
</dbReference>
<dbReference type="AlphaFoldDB" id="A0AAN9SQA1"/>
<dbReference type="PANTHER" id="PTHR21596:SF23">
    <property type="entry name" value="FACTOR OF DNA METHYLATION 4"/>
    <property type="match status" value="1"/>
</dbReference>
<evidence type="ECO:0000256" key="1">
    <source>
        <dbReference type="SAM" id="Coils"/>
    </source>
</evidence>
<feature type="coiled-coil region" evidence="1">
    <location>
        <begin position="24"/>
        <end position="76"/>
    </location>
</feature>
<proteinExistence type="predicted"/>
<dbReference type="PANTHER" id="PTHR21596">
    <property type="entry name" value="RIBONUCLEASE P SUBUNIT P38"/>
    <property type="match status" value="1"/>
</dbReference>
<feature type="signal peptide" evidence="2">
    <location>
        <begin position="1"/>
        <end position="19"/>
    </location>
</feature>
<evidence type="ECO:0000313" key="4">
    <source>
        <dbReference type="Proteomes" id="UP001386955"/>
    </source>
</evidence>
<keyword evidence="1" id="KW-0175">Coiled coil</keyword>
<organism evidence="3 4">
    <name type="scientific">Psophocarpus tetragonolobus</name>
    <name type="common">Winged bean</name>
    <name type="synonym">Dolichos tetragonolobus</name>
    <dbReference type="NCBI Taxonomy" id="3891"/>
    <lineage>
        <taxon>Eukaryota</taxon>
        <taxon>Viridiplantae</taxon>
        <taxon>Streptophyta</taxon>
        <taxon>Embryophyta</taxon>
        <taxon>Tracheophyta</taxon>
        <taxon>Spermatophyta</taxon>
        <taxon>Magnoliopsida</taxon>
        <taxon>eudicotyledons</taxon>
        <taxon>Gunneridae</taxon>
        <taxon>Pentapetalae</taxon>
        <taxon>rosids</taxon>
        <taxon>fabids</taxon>
        <taxon>Fabales</taxon>
        <taxon>Fabaceae</taxon>
        <taxon>Papilionoideae</taxon>
        <taxon>50 kb inversion clade</taxon>
        <taxon>NPAAA clade</taxon>
        <taxon>indigoferoid/millettioid clade</taxon>
        <taxon>Phaseoleae</taxon>
        <taxon>Psophocarpus</taxon>
    </lineage>
</organism>
<comment type="caution">
    <text evidence="3">The sequence shown here is derived from an EMBL/GenBank/DDBJ whole genome shotgun (WGS) entry which is preliminary data.</text>
</comment>
<keyword evidence="2" id="KW-0732">Signal</keyword>
<reference evidence="3 4" key="1">
    <citation type="submission" date="2024-01" db="EMBL/GenBank/DDBJ databases">
        <title>The genomes of 5 underutilized Papilionoideae crops provide insights into root nodulation and disease resistanc.</title>
        <authorList>
            <person name="Jiang F."/>
        </authorList>
    </citation>
    <scope>NUCLEOTIDE SEQUENCE [LARGE SCALE GENOMIC DNA]</scope>
    <source>
        <strain evidence="3">DUOXIRENSHENG_FW03</strain>
        <tissue evidence="3">Leaves</tissue>
    </source>
</reference>
<feature type="chain" id="PRO_5042873107" evidence="2">
    <location>
        <begin position="20"/>
        <end position="99"/>
    </location>
</feature>